<dbReference type="SUPFAM" id="SSF141571">
    <property type="entry name" value="Pentapeptide repeat-like"/>
    <property type="match status" value="1"/>
</dbReference>
<organism evidence="2 3">
    <name type="scientific">Dictyobacter formicarum</name>
    <dbReference type="NCBI Taxonomy" id="2778368"/>
    <lineage>
        <taxon>Bacteria</taxon>
        <taxon>Bacillati</taxon>
        <taxon>Chloroflexota</taxon>
        <taxon>Ktedonobacteria</taxon>
        <taxon>Ktedonobacterales</taxon>
        <taxon>Dictyobacteraceae</taxon>
        <taxon>Dictyobacter</taxon>
    </lineage>
</organism>
<protein>
    <recommendedName>
        <fullName evidence="4">Pentapeptide repeat-containing protein</fullName>
    </recommendedName>
</protein>
<dbReference type="Pfam" id="PF00805">
    <property type="entry name" value="Pentapeptide"/>
    <property type="match status" value="2"/>
</dbReference>
<dbReference type="InterPro" id="IPR051082">
    <property type="entry name" value="Pentapeptide-BTB/POZ_domain"/>
</dbReference>
<dbReference type="EMBL" id="BNJJ01000008">
    <property type="protein sequence ID" value="GHO85194.1"/>
    <property type="molecule type" value="Genomic_DNA"/>
</dbReference>
<dbReference type="RefSeq" id="WP_201362858.1">
    <property type="nucleotide sequence ID" value="NZ_BNJJ01000008.1"/>
</dbReference>
<dbReference type="PANTHER" id="PTHR14136">
    <property type="entry name" value="BTB_POZ DOMAIN-CONTAINING PROTEIN KCTD9"/>
    <property type="match status" value="1"/>
</dbReference>
<keyword evidence="3" id="KW-1185">Reference proteome</keyword>
<accession>A0ABQ3VHL0</accession>
<gene>
    <name evidence="2" type="ORF">KSZ_32000</name>
</gene>
<evidence type="ECO:0000313" key="2">
    <source>
        <dbReference type="EMBL" id="GHO85194.1"/>
    </source>
</evidence>
<keyword evidence="1" id="KW-1133">Transmembrane helix</keyword>
<evidence type="ECO:0008006" key="4">
    <source>
        <dbReference type="Google" id="ProtNLM"/>
    </source>
</evidence>
<feature type="transmembrane region" description="Helical" evidence="1">
    <location>
        <begin position="520"/>
        <end position="538"/>
    </location>
</feature>
<evidence type="ECO:0000313" key="3">
    <source>
        <dbReference type="Proteomes" id="UP000635565"/>
    </source>
</evidence>
<keyword evidence="1" id="KW-0472">Membrane</keyword>
<comment type="caution">
    <text evidence="2">The sequence shown here is derived from an EMBL/GenBank/DDBJ whole genome shotgun (WGS) entry which is preliminary data.</text>
</comment>
<feature type="transmembrane region" description="Helical" evidence="1">
    <location>
        <begin position="544"/>
        <end position="563"/>
    </location>
</feature>
<dbReference type="PANTHER" id="PTHR14136:SF17">
    <property type="entry name" value="BTB_POZ DOMAIN-CONTAINING PROTEIN KCTD9"/>
    <property type="match status" value="1"/>
</dbReference>
<sequence length="712" mass="81784">MLNTSPTHQVLLLPQVRNPLLLPEPLPDPNKFPDMVSYSEEWRKYTNRYFAAEVDFWTTLDDARDAYNTITSRIIDYPRTHWHGTYDAYLTYNVIISKKEKEQLKQPSDAWLAYFYVWIGHFHAWWCICGQPWRTEPEVNDTRRRELEGWRIAPSDINRGLYPFRNRSMNRADVEYLLITHALPIMPPNKDVASDKQQVKWIEVLENWSPLSPGQSKRGLDLRGANLEKADLRRLPLTELRGGLSGDEWNTAGDKEKDAAAINLEGAYLQRACLQAASLRGANLKNAHLNDAVLKQAALDGAHLDGADLRSVYFDHATSLQHVTLDERTRVANIYWDDVNLEGVRKWPLKLGDETEAEEVKKRGQGKNKEKETLEAYQEAASANHQLAVALRDQGLNKASDYFAYRAEINQLQVRKFQVGAEISQLNKPQLNGTWLSKLMSQPQNQLKNQEFILDKYWLYILNTVGVVFLALALIFAVLGNHKFVHEINLVSLIVGVLSVIPLIIYLFKENVNFRLMVTFMITSIMSIIVFLLVPMLLTWTVLYLKQGTLFILVIVVFCYIAVQQRAQQFIGTIRDFRDMIWSDILDFQQDTKPLFAFLKIQVDYGRYLFSLFLDILIGYGYKPLRGFFWYLFIITTFAVAYQLLGPDKLPQLFPNAFVLSLVSFHGRGLFPGLDQITLGHPLTMLAALEATIGLLIEVSFIATFTQRFFGK</sequence>
<feature type="transmembrane region" description="Helical" evidence="1">
    <location>
        <begin position="457"/>
        <end position="478"/>
    </location>
</feature>
<evidence type="ECO:0000256" key="1">
    <source>
        <dbReference type="SAM" id="Phobius"/>
    </source>
</evidence>
<proteinExistence type="predicted"/>
<feature type="transmembrane region" description="Helical" evidence="1">
    <location>
        <begin position="628"/>
        <end position="646"/>
    </location>
</feature>
<name>A0ABQ3VHL0_9CHLR</name>
<dbReference type="Gene3D" id="2.160.20.80">
    <property type="entry name" value="E3 ubiquitin-protein ligase SopA"/>
    <property type="match status" value="1"/>
</dbReference>
<reference evidence="2 3" key="1">
    <citation type="journal article" date="2021" name="Int. J. Syst. Evol. Microbiol.">
        <title>Reticulibacter mediterranei gen. nov., sp. nov., within the new family Reticulibacteraceae fam. nov., and Ktedonospora formicarum gen. nov., sp. nov., Ktedonobacter robiniae sp. nov., Dictyobacter formicarum sp. nov. and Dictyobacter arantiisoli sp. nov., belonging to the class Ktedonobacteria.</title>
        <authorList>
            <person name="Yabe S."/>
            <person name="Zheng Y."/>
            <person name="Wang C.M."/>
            <person name="Sakai Y."/>
            <person name="Abe K."/>
            <person name="Yokota A."/>
            <person name="Donadio S."/>
            <person name="Cavaletti L."/>
            <person name="Monciardini P."/>
        </authorList>
    </citation>
    <scope>NUCLEOTIDE SEQUENCE [LARGE SCALE GENOMIC DNA]</scope>
    <source>
        <strain evidence="2 3">SOSP1-9</strain>
    </source>
</reference>
<feature type="transmembrane region" description="Helical" evidence="1">
    <location>
        <begin position="683"/>
        <end position="705"/>
    </location>
</feature>
<keyword evidence="1" id="KW-0812">Transmembrane</keyword>
<feature type="transmembrane region" description="Helical" evidence="1">
    <location>
        <begin position="490"/>
        <end position="508"/>
    </location>
</feature>
<dbReference type="Proteomes" id="UP000635565">
    <property type="component" value="Unassembled WGS sequence"/>
</dbReference>
<dbReference type="InterPro" id="IPR001646">
    <property type="entry name" value="5peptide_repeat"/>
</dbReference>
<feature type="transmembrane region" description="Helical" evidence="1">
    <location>
        <begin position="605"/>
        <end position="622"/>
    </location>
</feature>